<name>A0A6M1RJL6_9BACT</name>
<proteinExistence type="predicted"/>
<keyword evidence="3" id="KW-1185">Reference proteome</keyword>
<evidence type="ECO:0000313" key="3">
    <source>
        <dbReference type="Proteomes" id="UP000477311"/>
    </source>
</evidence>
<reference evidence="2 3" key="1">
    <citation type="submission" date="2020-02" db="EMBL/GenBank/DDBJ databases">
        <title>Draft genome sequence of Limisphaera ngatamarikiensis NGM72.4T, a thermophilic Verrucomicrobia grouped in subdivision 3.</title>
        <authorList>
            <person name="Carere C.R."/>
            <person name="Steen J."/>
            <person name="Hugenholtz P."/>
            <person name="Stott M.B."/>
        </authorList>
    </citation>
    <scope>NUCLEOTIDE SEQUENCE [LARGE SCALE GENOMIC DNA]</scope>
    <source>
        <strain evidence="2 3">NGM72.4</strain>
    </source>
</reference>
<organism evidence="2 3">
    <name type="scientific">Limisphaera ngatamarikiensis</name>
    <dbReference type="NCBI Taxonomy" id="1324935"/>
    <lineage>
        <taxon>Bacteria</taxon>
        <taxon>Pseudomonadati</taxon>
        <taxon>Verrucomicrobiota</taxon>
        <taxon>Verrucomicrobiia</taxon>
        <taxon>Limisphaerales</taxon>
        <taxon>Limisphaeraceae</taxon>
        <taxon>Limisphaera</taxon>
    </lineage>
</organism>
<dbReference type="EMBL" id="JAAKYA010000082">
    <property type="protein sequence ID" value="NGO40258.1"/>
    <property type="molecule type" value="Genomic_DNA"/>
</dbReference>
<gene>
    <name evidence="2" type="ORF">G4L39_12760</name>
</gene>
<accession>A0A6M1RJL6</accession>
<evidence type="ECO:0000256" key="1">
    <source>
        <dbReference type="SAM" id="MobiDB-lite"/>
    </source>
</evidence>
<comment type="caution">
    <text evidence="2">The sequence shown here is derived from an EMBL/GenBank/DDBJ whole genome shotgun (WGS) entry which is preliminary data.</text>
</comment>
<dbReference type="Proteomes" id="UP000477311">
    <property type="component" value="Unassembled WGS sequence"/>
</dbReference>
<dbReference type="PROSITE" id="PS51257">
    <property type="entry name" value="PROKAR_LIPOPROTEIN"/>
    <property type="match status" value="1"/>
</dbReference>
<feature type="compositionally biased region" description="Polar residues" evidence="1">
    <location>
        <begin position="30"/>
        <end position="51"/>
    </location>
</feature>
<dbReference type="RefSeq" id="WP_165108659.1">
    <property type="nucleotide sequence ID" value="NZ_JAAKYA010000082.1"/>
</dbReference>
<dbReference type="AlphaFoldDB" id="A0A6M1RJL6"/>
<sequence length="146" mass="15698">MKGYVFHLTGATAVLALCLLVGCGKKEETSSTPSPTADVSQGATQDQSAQPNPVPTGPTAADLAAQQAAMERLRQAELAAKQRDYEKAVEAMLAIQQQQRILSEQQAQMYYQRMQQLQADLASAIAAGDPRARAAAERLRRASTPR</sequence>
<evidence type="ECO:0008006" key="4">
    <source>
        <dbReference type="Google" id="ProtNLM"/>
    </source>
</evidence>
<protein>
    <recommendedName>
        <fullName evidence="4">DUF4398 domain-containing protein</fullName>
    </recommendedName>
</protein>
<feature type="region of interest" description="Disordered" evidence="1">
    <location>
        <begin position="27"/>
        <end position="66"/>
    </location>
</feature>
<evidence type="ECO:0000313" key="2">
    <source>
        <dbReference type="EMBL" id="NGO40258.1"/>
    </source>
</evidence>